<feature type="domain" description="DUF397" evidence="1">
    <location>
        <begin position="6"/>
        <end position="25"/>
    </location>
</feature>
<evidence type="ECO:0000313" key="3">
    <source>
        <dbReference type="Proteomes" id="UP001500724"/>
    </source>
</evidence>
<keyword evidence="3" id="KW-1185">Reference proteome</keyword>
<evidence type="ECO:0000259" key="1">
    <source>
        <dbReference type="Pfam" id="PF04149"/>
    </source>
</evidence>
<proteinExistence type="predicted"/>
<comment type="caution">
    <text evidence="2">The sequence shown here is derived from an EMBL/GenBank/DDBJ whole genome shotgun (WGS) entry which is preliminary data.</text>
</comment>
<dbReference type="Proteomes" id="UP001500724">
    <property type="component" value="Unassembled WGS sequence"/>
</dbReference>
<dbReference type="InterPro" id="IPR007278">
    <property type="entry name" value="DUF397"/>
</dbReference>
<organism evidence="2 3">
    <name type="scientific">Streptomyces thermocarboxydovorans</name>
    <dbReference type="NCBI Taxonomy" id="59298"/>
    <lineage>
        <taxon>Bacteria</taxon>
        <taxon>Bacillati</taxon>
        <taxon>Actinomycetota</taxon>
        <taxon>Actinomycetes</taxon>
        <taxon>Kitasatosporales</taxon>
        <taxon>Streptomycetaceae</taxon>
        <taxon>Streptomyces</taxon>
    </lineage>
</organism>
<name>A0ABN1HJU8_9ACTN</name>
<reference evidence="2 3" key="1">
    <citation type="journal article" date="2019" name="Int. J. Syst. Evol. Microbiol.">
        <title>The Global Catalogue of Microorganisms (GCM) 10K type strain sequencing project: providing services to taxonomists for standard genome sequencing and annotation.</title>
        <authorList>
            <consortium name="The Broad Institute Genomics Platform"/>
            <consortium name="The Broad Institute Genome Sequencing Center for Infectious Disease"/>
            <person name="Wu L."/>
            <person name="Ma J."/>
        </authorList>
    </citation>
    <scope>NUCLEOTIDE SEQUENCE [LARGE SCALE GENOMIC DNA]</scope>
    <source>
        <strain evidence="2 3">JCM 10367</strain>
    </source>
</reference>
<protein>
    <submittedName>
        <fullName evidence="2">DUF397 domain-containing protein</fullName>
    </submittedName>
</protein>
<feature type="domain" description="DUF397" evidence="1">
    <location>
        <begin position="27"/>
        <end position="45"/>
    </location>
</feature>
<feature type="domain" description="DUF397" evidence="1">
    <location>
        <begin position="47"/>
        <end position="95"/>
    </location>
</feature>
<dbReference type="EMBL" id="BAAAGU010000039">
    <property type="protein sequence ID" value="GAA0655601.1"/>
    <property type="molecule type" value="Genomic_DNA"/>
</dbReference>
<accession>A0ABN1HJU8</accession>
<dbReference type="RefSeq" id="WP_344003093.1">
    <property type="nucleotide sequence ID" value="NZ_BAAAGU010000039.1"/>
</dbReference>
<dbReference type="Pfam" id="PF04149">
    <property type="entry name" value="DUF397"/>
    <property type="match status" value="3"/>
</dbReference>
<evidence type="ECO:0000313" key="2">
    <source>
        <dbReference type="EMBL" id="GAA0655601.1"/>
    </source>
</evidence>
<sequence>MSSTALQWFKSTYSGDEGGNCIEVAYSWRKSSYSGSDGGNCVEVAYDWRKSSHSGSEGGACVEVATHPAAIHIRDSKTPDAPYLTVTPEAWSAFLPLL</sequence>
<gene>
    <name evidence="2" type="ORF">GCM10009535_38090</name>
</gene>